<evidence type="ECO:0000259" key="2">
    <source>
        <dbReference type="PROSITE" id="PS50943"/>
    </source>
</evidence>
<dbReference type="Gene3D" id="1.10.260.40">
    <property type="entry name" value="lambda repressor-like DNA-binding domains"/>
    <property type="match status" value="1"/>
</dbReference>
<dbReference type="SMART" id="SM00530">
    <property type="entry name" value="HTH_XRE"/>
    <property type="match status" value="1"/>
</dbReference>
<dbReference type="AlphaFoldDB" id="A0A3E3JZ07"/>
<dbReference type="InterPro" id="IPR010982">
    <property type="entry name" value="Lambda_DNA-bd_dom_sf"/>
</dbReference>
<evidence type="ECO:0000313" key="4">
    <source>
        <dbReference type="Proteomes" id="UP000261080"/>
    </source>
</evidence>
<dbReference type="InterPro" id="IPR001387">
    <property type="entry name" value="Cro/C1-type_HTH"/>
</dbReference>
<dbReference type="PROSITE" id="PS50943">
    <property type="entry name" value="HTH_CROC1"/>
    <property type="match status" value="1"/>
</dbReference>
<evidence type="ECO:0000313" key="3">
    <source>
        <dbReference type="EMBL" id="RGE85028.1"/>
    </source>
</evidence>
<dbReference type="CDD" id="cd00093">
    <property type="entry name" value="HTH_XRE"/>
    <property type="match status" value="1"/>
</dbReference>
<dbReference type="SUPFAM" id="SSF47413">
    <property type="entry name" value="lambda repressor-like DNA-binding domains"/>
    <property type="match status" value="1"/>
</dbReference>
<evidence type="ECO:0000256" key="1">
    <source>
        <dbReference type="ARBA" id="ARBA00023125"/>
    </source>
</evidence>
<dbReference type="OrthoDB" id="9812495at2"/>
<gene>
    <name evidence="3" type="ORF">DW016_14145</name>
</gene>
<dbReference type="EMBL" id="QVLX01000010">
    <property type="protein sequence ID" value="RGE85028.1"/>
    <property type="molecule type" value="Genomic_DNA"/>
</dbReference>
<organism evidence="3 4">
    <name type="scientific">Sellimonas intestinalis</name>
    <dbReference type="NCBI Taxonomy" id="1653434"/>
    <lineage>
        <taxon>Bacteria</taxon>
        <taxon>Bacillati</taxon>
        <taxon>Bacillota</taxon>
        <taxon>Clostridia</taxon>
        <taxon>Lachnospirales</taxon>
        <taxon>Lachnospiraceae</taxon>
        <taxon>Sellimonas</taxon>
    </lineage>
</organism>
<protein>
    <submittedName>
        <fullName evidence="3">XRE family transcriptional regulator</fullName>
    </submittedName>
</protein>
<dbReference type="GO" id="GO:0003677">
    <property type="term" value="F:DNA binding"/>
    <property type="evidence" value="ECO:0007669"/>
    <property type="project" value="UniProtKB-KW"/>
</dbReference>
<keyword evidence="1" id="KW-0238">DNA-binding</keyword>
<dbReference type="Pfam" id="PF01381">
    <property type="entry name" value="HTH_3"/>
    <property type="match status" value="1"/>
</dbReference>
<feature type="domain" description="HTH cro/C1-type" evidence="2">
    <location>
        <begin position="10"/>
        <end position="64"/>
    </location>
</feature>
<sequence>MHELRIAENLIRLRHERKITQEELADYIGVTKGSVSKWEKNISKPDLQTIPVLATFFGVTIDELLGYLPQLSKDQIQKLYLDYSNSFAVSDFDKTVEDIRTTVKHYYSCYPLVFQMCVLLLNHYLLAKTQKLQTELLHYMSDLCDHIIAHCADLNLCKDTLILKALILMGGGQYKEALQILEADSDPRTLSRESDSVLVSAYLMNGDREKACDFAQITMYLNLFSLVELSAKYLTVAASDQNAFDMTVERVESLIDSYQLVKLNANAVSVFEYQAALGYLQFDDPDAALTHTRKYLDGIRTLLSDEEYRLHGDRYFNRIDHWIEQLANGSVSPRARKTFVKDIAASLSHPLFEKLKDDNTFRRLQNQLKEMIE</sequence>
<proteinExistence type="predicted"/>
<reference evidence="3 4" key="1">
    <citation type="submission" date="2018-08" db="EMBL/GenBank/DDBJ databases">
        <title>A genome reference for cultivated species of the human gut microbiota.</title>
        <authorList>
            <person name="Zou Y."/>
            <person name="Xue W."/>
            <person name="Luo G."/>
        </authorList>
    </citation>
    <scope>NUCLEOTIDE SEQUENCE [LARGE SCALE GENOMIC DNA]</scope>
    <source>
        <strain evidence="3 4">AF37-2AT</strain>
    </source>
</reference>
<name>A0A3E3JZ07_9FIRM</name>
<keyword evidence="4" id="KW-1185">Reference proteome</keyword>
<dbReference type="PANTHER" id="PTHR46558:SF11">
    <property type="entry name" value="HTH-TYPE TRANSCRIPTIONAL REGULATOR XRE"/>
    <property type="match status" value="1"/>
</dbReference>
<accession>A0A3E3JZ07</accession>
<dbReference type="Proteomes" id="UP000261080">
    <property type="component" value="Unassembled WGS sequence"/>
</dbReference>
<dbReference type="PANTHER" id="PTHR46558">
    <property type="entry name" value="TRACRIPTIONAL REGULATORY PROTEIN-RELATED-RELATED"/>
    <property type="match status" value="1"/>
</dbReference>
<comment type="caution">
    <text evidence="3">The sequence shown here is derived from an EMBL/GenBank/DDBJ whole genome shotgun (WGS) entry which is preliminary data.</text>
</comment>
<dbReference type="RefSeq" id="WP_024731968.1">
    <property type="nucleotide sequence ID" value="NZ_BAABYU010000001.1"/>
</dbReference>